<dbReference type="InterPro" id="IPR036378">
    <property type="entry name" value="FAS1_dom_sf"/>
</dbReference>
<gene>
    <name evidence="3" type="ORF">ACEZDE_17955</name>
</gene>
<evidence type="ECO:0000313" key="3">
    <source>
        <dbReference type="EMBL" id="MFC1418504.1"/>
    </source>
</evidence>
<dbReference type="SUPFAM" id="SSF82153">
    <property type="entry name" value="FAS1 domain"/>
    <property type="match status" value="1"/>
</dbReference>
<accession>A0ABV6VXL1</accession>
<feature type="domain" description="FAS1" evidence="2">
    <location>
        <begin position="86"/>
        <end position="216"/>
    </location>
</feature>
<dbReference type="Gene3D" id="2.30.180.10">
    <property type="entry name" value="FAS1 domain"/>
    <property type="match status" value="1"/>
</dbReference>
<dbReference type="RefSeq" id="WP_380537298.1">
    <property type="nucleotide sequence ID" value="NZ_JBHFAB010000012.1"/>
</dbReference>
<comment type="caution">
    <text evidence="3">The sequence shown here is derived from an EMBL/GenBank/DDBJ whole genome shotgun (WGS) entry which is preliminary data.</text>
</comment>
<dbReference type="PROSITE" id="PS50213">
    <property type="entry name" value="FAS1"/>
    <property type="match status" value="1"/>
</dbReference>
<organism evidence="3 4">
    <name type="scientific">Streptacidiphilus cavernicola</name>
    <dbReference type="NCBI Taxonomy" id="3342716"/>
    <lineage>
        <taxon>Bacteria</taxon>
        <taxon>Bacillati</taxon>
        <taxon>Actinomycetota</taxon>
        <taxon>Actinomycetes</taxon>
        <taxon>Kitasatosporales</taxon>
        <taxon>Streptomycetaceae</taxon>
        <taxon>Streptacidiphilus</taxon>
    </lineage>
</organism>
<keyword evidence="1" id="KW-0732">Signal</keyword>
<feature type="chain" id="PRO_5047263312" evidence="1">
    <location>
        <begin position="40"/>
        <end position="221"/>
    </location>
</feature>
<name>A0ABV6VXL1_9ACTN</name>
<sequence length="221" mass="21692">MNTHANRTTRAVRIAVASAAATGLVIGVAACGSSGSSSAGASGSSVATSAAPSSPAAASPAADKPFGSACATVPATGAGSFNGMAQDPVATAASNNPQLTTLVAAVKAAGLVDTLNSAQNITVFAPDNAAFAKIPKATLDKVLADKAMLTKILTYHVVGQKLTPAQLASGSHPTLEKQSLTTAGSGDMYKVNGTANIVCGNVQTSNANVEIIDTVLMPPAQ</sequence>
<dbReference type="Pfam" id="PF02469">
    <property type="entry name" value="Fasciclin"/>
    <property type="match status" value="1"/>
</dbReference>
<protein>
    <submittedName>
        <fullName evidence="3">Fasciclin domain-containing protein</fullName>
    </submittedName>
</protein>
<evidence type="ECO:0000256" key="1">
    <source>
        <dbReference type="SAM" id="SignalP"/>
    </source>
</evidence>
<dbReference type="Proteomes" id="UP001592531">
    <property type="component" value="Unassembled WGS sequence"/>
</dbReference>
<keyword evidence="4" id="KW-1185">Reference proteome</keyword>
<dbReference type="EMBL" id="JBHFAB010000012">
    <property type="protein sequence ID" value="MFC1418504.1"/>
    <property type="molecule type" value="Genomic_DNA"/>
</dbReference>
<proteinExistence type="predicted"/>
<feature type="signal peptide" evidence="1">
    <location>
        <begin position="1"/>
        <end position="39"/>
    </location>
</feature>
<dbReference type="InterPro" id="IPR000782">
    <property type="entry name" value="FAS1_domain"/>
</dbReference>
<dbReference type="PANTHER" id="PTHR10900:SF77">
    <property type="entry name" value="FI19380P1"/>
    <property type="match status" value="1"/>
</dbReference>
<reference evidence="3 4" key="1">
    <citation type="submission" date="2024-09" db="EMBL/GenBank/DDBJ databases">
        <authorList>
            <person name="Lee S.D."/>
        </authorList>
    </citation>
    <scope>NUCLEOTIDE SEQUENCE [LARGE SCALE GENOMIC DNA]</scope>
    <source>
        <strain evidence="3 4">N8-3</strain>
    </source>
</reference>
<evidence type="ECO:0000313" key="4">
    <source>
        <dbReference type="Proteomes" id="UP001592531"/>
    </source>
</evidence>
<dbReference type="PANTHER" id="PTHR10900">
    <property type="entry name" value="PERIOSTIN-RELATED"/>
    <property type="match status" value="1"/>
</dbReference>
<dbReference type="SMART" id="SM00554">
    <property type="entry name" value="FAS1"/>
    <property type="match status" value="1"/>
</dbReference>
<dbReference type="InterPro" id="IPR050904">
    <property type="entry name" value="Adhesion/Biosynth-related"/>
</dbReference>
<dbReference type="PROSITE" id="PS51257">
    <property type="entry name" value="PROKAR_LIPOPROTEIN"/>
    <property type="match status" value="1"/>
</dbReference>
<evidence type="ECO:0000259" key="2">
    <source>
        <dbReference type="PROSITE" id="PS50213"/>
    </source>
</evidence>